<evidence type="ECO:0000313" key="2">
    <source>
        <dbReference type="EMBL" id="KNC73548.1"/>
    </source>
</evidence>
<dbReference type="GO" id="GO:0000307">
    <property type="term" value="C:cyclin-dependent protein kinase holoenzyme complex"/>
    <property type="evidence" value="ECO:0007669"/>
    <property type="project" value="TreeGrafter"/>
</dbReference>
<feature type="region of interest" description="Disordered" evidence="1">
    <location>
        <begin position="379"/>
        <end position="412"/>
    </location>
</feature>
<dbReference type="GO" id="GO:0019901">
    <property type="term" value="F:protein kinase binding"/>
    <property type="evidence" value="ECO:0007669"/>
    <property type="project" value="InterPro"/>
</dbReference>
<dbReference type="RefSeq" id="XP_014147450.1">
    <property type="nucleotide sequence ID" value="XM_014291975.1"/>
</dbReference>
<dbReference type="Pfam" id="PF08613">
    <property type="entry name" value="Cyclin"/>
    <property type="match status" value="1"/>
</dbReference>
<protein>
    <recommendedName>
        <fullName evidence="4">Cyclin</fullName>
    </recommendedName>
</protein>
<evidence type="ECO:0008006" key="4">
    <source>
        <dbReference type="Google" id="ProtNLM"/>
    </source>
</evidence>
<proteinExistence type="predicted"/>
<dbReference type="EMBL" id="KQ245478">
    <property type="protein sequence ID" value="KNC73548.1"/>
    <property type="molecule type" value="Genomic_DNA"/>
</dbReference>
<feature type="region of interest" description="Disordered" evidence="1">
    <location>
        <begin position="179"/>
        <end position="222"/>
    </location>
</feature>
<name>A0A0L0FBT8_9EUKA</name>
<dbReference type="CDD" id="cd20558">
    <property type="entry name" value="CYCLIN_ScPCL7-like"/>
    <property type="match status" value="1"/>
</dbReference>
<dbReference type="GeneID" id="25914397"/>
<feature type="region of interest" description="Disordered" evidence="1">
    <location>
        <begin position="145"/>
        <end position="165"/>
    </location>
</feature>
<dbReference type="AlphaFoldDB" id="A0A0L0FBT8"/>
<feature type="compositionally biased region" description="Low complexity" evidence="1">
    <location>
        <begin position="379"/>
        <end position="388"/>
    </location>
</feature>
<dbReference type="Proteomes" id="UP000054560">
    <property type="component" value="Unassembled WGS sequence"/>
</dbReference>
<dbReference type="eggNOG" id="KOG1674">
    <property type="taxonomic scope" value="Eukaryota"/>
</dbReference>
<dbReference type="Gene3D" id="1.10.472.10">
    <property type="entry name" value="Cyclin-like"/>
    <property type="match status" value="1"/>
</dbReference>
<feature type="region of interest" description="Disordered" evidence="1">
    <location>
        <begin position="437"/>
        <end position="488"/>
    </location>
</feature>
<keyword evidence="3" id="KW-1185">Reference proteome</keyword>
<gene>
    <name evidence="2" type="ORF">SARC_13893</name>
</gene>
<organism evidence="2 3">
    <name type="scientific">Sphaeroforma arctica JP610</name>
    <dbReference type="NCBI Taxonomy" id="667725"/>
    <lineage>
        <taxon>Eukaryota</taxon>
        <taxon>Ichthyosporea</taxon>
        <taxon>Ichthyophonida</taxon>
        <taxon>Sphaeroforma</taxon>
    </lineage>
</organism>
<accession>A0A0L0FBT8</accession>
<dbReference type="PANTHER" id="PTHR15615:SF108">
    <property type="entry name" value="PROTEIN CNPPD1"/>
    <property type="match status" value="1"/>
</dbReference>
<evidence type="ECO:0000313" key="3">
    <source>
        <dbReference type="Proteomes" id="UP000054560"/>
    </source>
</evidence>
<feature type="compositionally biased region" description="Polar residues" evidence="1">
    <location>
        <begin position="179"/>
        <end position="206"/>
    </location>
</feature>
<feature type="non-terminal residue" evidence="2">
    <location>
        <position position="506"/>
    </location>
</feature>
<reference evidence="2 3" key="1">
    <citation type="submission" date="2011-02" db="EMBL/GenBank/DDBJ databases">
        <title>The Genome Sequence of Sphaeroforma arctica JP610.</title>
        <authorList>
            <consortium name="The Broad Institute Genome Sequencing Platform"/>
            <person name="Russ C."/>
            <person name="Cuomo C."/>
            <person name="Young S.K."/>
            <person name="Zeng Q."/>
            <person name="Gargeya S."/>
            <person name="Alvarado L."/>
            <person name="Berlin A."/>
            <person name="Chapman S.B."/>
            <person name="Chen Z."/>
            <person name="Freedman E."/>
            <person name="Gellesch M."/>
            <person name="Goldberg J."/>
            <person name="Griggs A."/>
            <person name="Gujja S."/>
            <person name="Heilman E."/>
            <person name="Heiman D."/>
            <person name="Howarth C."/>
            <person name="Mehta T."/>
            <person name="Neiman D."/>
            <person name="Pearson M."/>
            <person name="Roberts A."/>
            <person name="Saif S."/>
            <person name="Shea T."/>
            <person name="Shenoy N."/>
            <person name="Sisk P."/>
            <person name="Stolte C."/>
            <person name="Sykes S."/>
            <person name="White J."/>
            <person name="Yandava C."/>
            <person name="Burger G."/>
            <person name="Gray M.W."/>
            <person name="Holland P.W.H."/>
            <person name="King N."/>
            <person name="Lang F.B.F."/>
            <person name="Roger A.J."/>
            <person name="Ruiz-Trillo I."/>
            <person name="Haas B."/>
            <person name="Nusbaum C."/>
            <person name="Birren B."/>
        </authorList>
    </citation>
    <scope>NUCLEOTIDE SEQUENCE [LARGE SCALE GENOMIC DNA]</scope>
    <source>
        <strain evidence="2 3">JP610</strain>
    </source>
</reference>
<feature type="compositionally biased region" description="Polar residues" evidence="1">
    <location>
        <begin position="437"/>
        <end position="452"/>
    </location>
</feature>
<dbReference type="GO" id="GO:0016538">
    <property type="term" value="F:cyclin-dependent protein serine/threonine kinase regulator activity"/>
    <property type="evidence" value="ECO:0007669"/>
    <property type="project" value="TreeGrafter"/>
</dbReference>
<dbReference type="OrthoDB" id="1060854at2759"/>
<dbReference type="PANTHER" id="PTHR15615">
    <property type="match status" value="1"/>
</dbReference>
<dbReference type="STRING" id="667725.A0A0L0FBT8"/>
<dbReference type="GO" id="GO:0005634">
    <property type="term" value="C:nucleus"/>
    <property type="evidence" value="ECO:0007669"/>
    <property type="project" value="TreeGrafter"/>
</dbReference>
<dbReference type="InterPro" id="IPR013922">
    <property type="entry name" value="Cyclin_PHO80-like"/>
</dbReference>
<sequence length="506" mass="55808">MPNECYILLLIYLDRISQNYPSFCINSFNAHRMILTGLVLAAKFSQDRYFTNTHYARVGGLPGRELKALELEFLARITYALWADSHLLEAYWQQLLQYAQRNTHQRRHQPLAGAIQNPPGQVQARHNGLPMPPAQAGAFSIDNTRVAGQGGAPGTGTHPANVPYHEGFDPRLGVQAAQRNVEPQHSPAPTQPQDMYSQNSTVQASGRQAHMDTHPQPHSPYRGVSLERTQEYHENKPAQYWPQTRTEGEDAVKLHQNTALAAEHSTATGHVVERRTERIRKKSRQSIGDTCSSPTQYVGESETEFIPPHNKVEVQQGTQASGHRKMFLQSPKRMGMVVEPGLPQPYTGMGSGTEGRALTQAQETAELQARAHIDAHTDAQAQANAQLHAHTHPQHRQQSPLEPPLGRYTSSSAMAVPGASVDISPRAPLAQAYSSSYGSDLSRISGNSNKSAPQDVDRALSSNSHSSPTGLVVGSATSEQLSSPPLNEENFRYKLLHRQRQRLKSV</sequence>
<evidence type="ECO:0000256" key="1">
    <source>
        <dbReference type="SAM" id="MobiDB-lite"/>
    </source>
</evidence>
<feature type="compositionally biased region" description="Polar residues" evidence="1">
    <location>
        <begin position="460"/>
        <end position="485"/>
    </location>
</feature>